<evidence type="ECO:0000313" key="8">
    <source>
        <dbReference type="EMBL" id="KAK9761460.1"/>
    </source>
</evidence>
<evidence type="ECO:0000256" key="6">
    <source>
        <dbReference type="SAM" id="Phobius"/>
    </source>
</evidence>
<name>A0ABR2WIW6_9FUNG</name>
<evidence type="ECO:0000256" key="3">
    <source>
        <dbReference type="ARBA" id="ARBA00022989"/>
    </source>
</evidence>
<proteinExistence type="predicted"/>
<feature type="transmembrane region" description="Helical" evidence="6">
    <location>
        <begin position="222"/>
        <end position="243"/>
    </location>
</feature>
<dbReference type="EMBL" id="JASJQH010001379">
    <property type="protein sequence ID" value="KAK9761460.1"/>
    <property type="molecule type" value="Genomic_DNA"/>
</dbReference>
<evidence type="ECO:0000256" key="1">
    <source>
        <dbReference type="ARBA" id="ARBA00004127"/>
    </source>
</evidence>
<feature type="transmembrane region" description="Helical" evidence="6">
    <location>
        <begin position="190"/>
        <end position="210"/>
    </location>
</feature>
<gene>
    <name evidence="8" type="ORF">K7432_013628</name>
</gene>
<dbReference type="Proteomes" id="UP001479436">
    <property type="component" value="Unassembled WGS sequence"/>
</dbReference>
<keyword evidence="4 6" id="KW-0472">Membrane</keyword>
<feature type="transmembrane region" description="Helical" evidence="6">
    <location>
        <begin position="534"/>
        <end position="558"/>
    </location>
</feature>
<dbReference type="PANTHER" id="PTHR13325:SF3">
    <property type="entry name" value="MEMBRANE-BOUND TRANSCRIPTION FACTOR SITE-2 PROTEASE"/>
    <property type="match status" value="1"/>
</dbReference>
<keyword evidence="3 6" id="KW-1133">Transmembrane helix</keyword>
<reference evidence="8 9" key="1">
    <citation type="submission" date="2023-04" db="EMBL/GenBank/DDBJ databases">
        <title>Genome of Basidiobolus ranarum AG-B5.</title>
        <authorList>
            <person name="Stajich J.E."/>
            <person name="Carter-House D."/>
            <person name="Gryganskyi A."/>
        </authorList>
    </citation>
    <scope>NUCLEOTIDE SEQUENCE [LARGE SCALE GENOMIC DNA]</scope>
    <source>
        <strain evidence="8 9">AG-B5</strain>
    </source>
</reference>
<organism evidence="8 9">
    <name type="scientific">Basidiobolus ranarum</name>
    <dbReference type="NCBI Taxonomy" id="34480"/>
    <lineage>
        <taxon>Eukaryota</taxon>
        <taxon>Fungi</taxon>
        <taxon>Fungi incertae sedis</taxon>
        <taxon>Zoopagomycota</taxon>
        <taxon>Entomophthoromycotina</taxon>
        <taxon>Basidiobolomycetes</taxon>
        <taxon>Basidiobolales</taxon>
        <taxon>Basidiobolaceae</taxon>
        <taxon>Basidiobolus</taxon>
    </lineage>
</organism>
<dbReference type="InterPro" id="IPR008915">
    <property type="entry name" value="Peptidase_M50"/>
</dbReference>
<dbReference type="PRINTS" id="PR01000">
    <property type="entry name" value="SREBPS2PTASE"/>
</dbReference>
<dbReference type="PANTHER" id="PTHR13325">
    <property type="entry name" value="PROTEASE M50 MEMBRANE-BOUND TRANSCRIPTION FACTOR SITE 2 PROTEASE"/>
    <property type="match status" value="1"/>
</dbReference>
<feature type="domain" description="Peptidase M50" evidence="7">
    <location>
        <begin position="163"/>
        <end position="519"/>
    </location>
</feature>
<evidence type="ECO:0000256" key="5">
    <source>
        <dbReference type="ARBA" id="ARBA00032658"/>
    </source>
</evidence>
<protein>
    <recommendedName>
        <fullName evidence="5">Endopeptidase S2P</fullName>
    </recommendedName>
</protein>
<feature type="transmembrane region" description="Helical" evidence="6">
    <location>
        <begin position="478"/>
        <end position="498"/>
    </location>
</feature>
<evidence type="ECO:0000256" key="2">
    <source>
        <dbReference type="ARBA" id="ARBA00022692"/>
    </source>
</evidence>
<feature type="transmembrane region" description="Helical" evidence="6">
    <location>
        <begin position="90"/>
        <end position="114"/>
    </location>
</feature>
<evidence type="ECO:0000256" key="4">
    <source>
        <dbReference type="ARBA" id="ARBA00023136"/>
    </source>
</evidence>
<dbReference type="InterPro" id="IPR001193">
    <property type="entry name" value="MBTPS2"/>
</dbReference>
<feature type="transmembrane region" description="Helical" evidence="6">
    <location>
        <begin position="161"/>
        <end position="178"/>
    </location>
</feature>
<comment type="subcellular location">
    <subcellularLocation>
        <location evidence="1">Endomembrane system</location>
        <topology evidence="1">Multi-pass membrane protein</topology>
    </subcellularLocation>
</comment>
<evidence type="ECO:0000313" key="9">
    <source>
        <dbReference type="Proteomes" id="UP001479436"/>
    </source>
</evidence>
<accession>A0ABR2WIW6</accession>
<feature type="transmembrane region" description="Helical" evidence="6">
    <location>
        <begin position="6"/>
        <end position="24"/>
    </location>
</feature>
<evidence type="ECO:0000259" key="7">
    <source>
        <dbReference type="Pfam" id="PF02163"/>
    </source>
</evidence>
<dbReference type="Pfam" id="PF02163">
    <property type="entry name" value="Peptidase_M50"/>
    <property type="match status" value="1"/>
</dbReference>
<keyword evidence="2 6" id="KW-0812">Transmembrane</keyword>
<comment type="caution">
    <text evidence="8">The sequence shown here is derived from an EMBL/GenBank/DDBJ whole genome shotgun (WGS) entry which is preliminary data.</text>
</comment>
<keyword evidence="9" id="KW-1185">Reference proteome</keyword>
<sequence length="559" mass="62109">MTSLYLFSSLLLFWLCIPFAIKLLNRVKESRKGDIFLMEESGSKQHNDEPTHNSSHAIHTSLFQIRYTTTVLNGPFRKAAAFVPNFWKNWFTIGVCFGLAAMIFGFGLVLLAGWRISLILCQSWLDHTGNTGELPINGPSDHSGQLIIPMIPGVTLPLSHVAYYLVALLLSGIVHEVGHSIAAMSERVPVHSFGVFVIFLYPGAFVAVSSRHLARLYPFRKLRVICAGVWHNAVLFLIVWCLLSSGAMNFCFSLVGWAELHPNDGVAVVNVAADSPLNAFLSQSSLIIGLNDQPLSDGLDSWNQILLGTVLENAPEHRKGFCASQPEIEVEPLECCDISQQYPFGQSHNESISCFTTLVPLGEQLEEDIGSKYACLPSIKTVTQNQRCKIDTDCDFYHQDGFTSGNCMVPFSPQPNVRLLRMFFREPEWNTGSKVAQSDKMVVFLGDYAEVWNTVQVSILKPRWWFVPASLPLMIESVLRYILSFTLALSILNILPAYHLDGHHALSAILSILFSSSEQNNNGMVQLRKAMEKSILIVTSILIGWVIIGSLVLTLLGLH</sequence>